<name>A0ABW7R0P3_9ACTN</name>
<reference evidence="2 3" key="1">
    <citation type="submission" date="2024-10" db="EMBL/GenBank/DDBJ databases">
        <title>The Natural Products Discovery Center: Release of the First 8490 Sequenced Strains for Exploring Actinobacteria Biosynthetic Diversity.</title>
        <authorList>
            <person name="Kalkreuter E."/>
            <person name="Kautsar S.A."/>
            <person name="Yang D."/>
            <person name="Bader C.D."/>
            <person name="Teijaro C.N."/>
            <person name="Fluegel L."/>
            <person name="Davis C.M."/>
            <person name="Simpson J.R."/>
            <person name="Lauterbach L."/>
            <person name="Steele A.D."/>
            <person name="Gui C."/>
            <person name="Meng S."/>
            <person name="Li G."/>
            <person name="Viehrig K."/>
            <person name="Ye F."/>
            <person name="Su P."/>
            <person name="Kiefer A.F."/>
            <person name="Nichols A."/>
            <person name="Cepeda A.J."/>
            <person name="Yan W."/>
            <person name="Fan B."/>
            <person name="Jiang Y."/>
            <person name="Adhikari A."/>
            <person name="Zheng C.-J."/>
            <person name="Schuster L."/>
            <person name="Cowan T.M."/>
            <person name="Smanski M.J."/>
            <person name="Chevrette M.G."/>
            <person name="De Carvalho L.P.S."/>
            <person name="Shen B."/>
        </authorList>
    </citation>
    <scope>NUCLEOTIDE SEQUENCE [LARGE SCALE GENOMIC DNA]</scope>
    <source>
        <strain evidence="2 3">NPDC017990</strain>
    </source>
</reference>
<sequence length="213" mass="22370">MYPYGPPPGPSPRIDSAELRPRRRWFVVAGLIAAVCVGIGIVSFVMTLTSTVDSVDDDKAFASGRSVTLRIGPDDAAAIYVRSPFIARAHCEVVSGPAGSAPRVTTPDSTFTVTKGGVEWQRVFVLKADTDADYGVTCDDPRGALTFAPGDDADFASFVGGIVVTVVVPLLGLLAGAGIAIIVGVRRGRHRRWLEAQVYYGHRGAPPATNGTG</sequence>
<dbReference type="Proteomes" id="UP001610818">
    <property type="component" value="Unassembled WGS sequence"/>
</dbReference>
<keyword evidence="3" id="KW-1185">Reference proteome</keyword>
<proteinExistence type="predicted"/>
<feature type="transmembrane region" description="Helical" evidence="1">
    <location>
        <begin position="25"/>
        <end position="46"/>
    </location>
</feature>
<gene>
    <name evidence="2" type="ORF">ACH4F9_34515</name>
</gene>
<keyword evidence="1" id="KW-0812">Transmembrane</keyword>
<organism evidence="2 3">
    <name type="scientific">Streptomyces longisporoflavus</name>
    <dbReference type="NCBI Taxonomy" id="28044"/>
    <lineage>
        <taxon>Bacteria</taxon>
        <taxon>Bacillati</taxon>
        <taxon>Actinomycetota</taxon>
        <taxon>Actinomycetes</taxon>
        <taxon>Kitasatosporales</taxon>
        <taxon>Streptomycetaceae</taxon>
        <taxon>Streptomyces</taxon>
    </lineage>
</organism>
<dbReference type="EMBL" id="JBIRGQ010000007">
    <property type="protein sequence ID" value="MFH8550130.1"/>
    <property type="molecule type" value="Genomic_DNA"/>
</dbReference>
<keyword evidence="1" id="KW-0472">Membrane</keyword>
<accession>A0ABW7R0P3</accession>
<keyword evidence="1" id="KW-1133">Transmembrane helix</keyword>
<protein>
    <submittedName>
        <fullName evidence="2">Serine/arginine repetitive matrix protein 2</fullName>
    </submittedName>
</protein>
<evidence type="ECO:0000313" key="3">
    <source>
        <dbReference type="Proteomes" id="UP001610818"/>
    </source>
</evidence>
<evidence type="ECO:0000256" key="1">
    <source>
        <dbReference type="SAM" id="Phobius"/>
    </source>
</evidence>
<feature type="transmembrane region" description="Helical" evidence="1">
    <location>
        <begin position="155"/>
        <end position="183"/>
    </location>
</feature>
<dbReference type="RefSeq" id="WP_397716465.1">
    <property type="nucleotide sequence ID" value="NZ_JBIRGN010000007.1"/>
</dbReference>
<comment type="caution">
    <text evidence="2">The sequence shown here is derived from an EMBL/GenBank/DDBJ whole genome shotgun (WGS) entry which is preliminary data.</text>
</comment>
<evidence type="ECO:0000313" key="2">
    <source>
        <dbReference type="EMBL" id="MFH8550130.1"/>
    </source>
</evidence>